<dbReference type="STRING" id="456900.A0A195CMZ8"/>
<evidence type="ECO:0000256" key="1">
    <source>
        <dbReference type="ARBA" id="ARBA00004613"/>
    </source>
</evidence>
<keyword evidence="3" id="KW-0964">Secreted</keyword>
<evidence type="ECO:0000256" key="6">
    <source>
        <dbReference type="SAM" id="SignalP"/>
    </source>
</evidence>
<accession>A0A195CMZ8</accession>
<name>A0A195CMZ8_9HYME</name>
<dbReference type="PANTHER" id="PTHR10009:SF7">
    <property type="entry name" value="GH10609P-RELATED"/>
    <property type="match status" value="1"/>
</dbReference>
<protein>
    <submittedName>
        <fullName evidence="7">Major royal jelly protein 1</fullName>
    </submittedName>
</protein>
<evidence type="ECO:0000313" key="8">
    <source>
        <dbReference type="Proteomes" id="UP000078542"/>
    </source>
</evidence>
<dbReference type="Proteomes" id="UP000078542">
    <property type="component" value="Unassembled WGS sequence"/>
</dbReference>
<dbReference type="Gene3D" id="2.120.10.30">
    <property type="entry name" value="TolB, C-terminal domain"/>
    <property type="match status" value="1"/>
</dbReference>
<evidence type="ECO:0000256" key="4">
    <source>
        <dbReference type="ARBA" id="ARBA00022729"/>
    </source>
</evidence>
<dbReference type="InterPro" id="IPR011042">
    <property type="entry name" value="6-blade_b-propeller_TolB-like"/>
</dbReference>
<dbReference type="AlphaFoldDB" id="A0A195CMZ8"/>
<dbReference type="InterPro" id="IPR017996">
    <property type="entry name" value="MRJP/yellow-related"/>
</dbReference>
<keyword evidence="5" id="KW-0325">Glycoprotein</keyword>
<feature type="chain" id="PRO_5008270064" evidence="6">
    <location>
        <begin position="22"/>
        <end position="412"/>
    </location>
</feature>
<comment type="subcellular location">
    <subcellularLocation>
        <location evidence="1">Secreted</location>
    </subcellularLocation>
</comment>
<organism evidence="7 8">
    <name type="scientific">Cyphomyrmex costatus</name>
    <dbReference type="NCBI Taxonomy" id="456900"/>
    <lineage>
        <taxon>Eukaryota</taxon>
        <taxon>Metazoa</taxon>
        <taxon>Ecdysozoa</taxon>
        <taxon>Arthropoda</taxon>
        <taxon>Hexapoda</taxon>
        <taxon>Insecta</taxon>
        <taxon>Pterygota</taxon>
        <taxon>Neoptera</taxon>
        <taxon>Endopterygota</taxon>
        <taxon>Hymenoptera</taxon>
        <taxon>Apocrita</taxon>
        <taxon>Aculeata</taxon>
        <taxon>Formicoidea</taxon>
        <taxon>Formicidae</taxon>
        <taxon>Myrmicinae</taxon>
        <taxon>Cyphomyrmex</taxon>
    </lineage>
</organism>
<dbReference type="Pfam" id="PF03022">
    <property type="entry name" value="MRJP"/>
    <property type="match status" value="1"/>
</dbReference>
<evidence type="ECO:0000256" key="5">
    <source>
        <dbReference type="ARBA" id="ARBA00023180"/>
    </source>
</evidence>
<sequence>MKITYTVIIVLLITILNISFGQKISYTSSFKFIEWDIPNPSDYGLNNTVITDVDEAADGRLFLAALRNEGVPASLATVRTKGNLISKKSSGGSLAPYPSLSWYNNTTDCDNNIINVIRISIKCNHLFLVDFGIKDGFEGERVCPSKLLVFDLENDRLVRRVIIPSNVVDNKNGSGLLVTSIVDIQDCSCINNSIIYMADVANYGLVIYNGYSNDFCRIESDCMKPTHSNFTINNESVYLEDGILDLYFSALAGNKICKIDKSTLKKCSKLSNNDANLATKVVGTLSGQTGPIASYRNAIFFSNIPETSILCADTTKKFDPSNSEVIVQDPENLQFISGLKFISHKGEKHGRHFLEEKILGVSNRFQHYFNNNYNFSEINFRVFEVDIKEIKKHTHCLNSNHHSHKPGHYYFS</sequence>
<dbReference type="GO" id="GO:0005576">
    <property type="term" value="C:extracellular region"/>
    <property type="evidence" value="ECO:0007669"/>
    <property type="project" value="UniProtKB-SubCell"/>
</dbReference>
<keyword evidence="4 6" id="KW-0732">Signal</keyword>
<gene>
    <name evidence="7" type="ORF">ALC62_07073</name>
</gene>
<dbReference type="PANTHER" id="PTHR10009">
    <property type="entry name" value="PROTEIN YELLOW-RELATED"/>
    <property type="match status" value="1"/>
</dbReference>
<reference evidence="7 8" key="1">
    <citation type="submission" date="2016-03" db="EMBL/GenBank/DDBJ databases">
        <title>Cyphomyrmex costatus WGS genome.</title>
        <authorList>
            <person name="Nygaard S."/>
            <person name="Hu H."/>
            <person name="Boomsma J."/>
            <person name="Zhang G."/>
        </authorList>
    </citation>
    <scope>NUCLEOTIDE SEQUENCE [LARGE SCALE GENOMIC DNA]</scope>
    <source>
        <strain evidence="7">MS0001</strain>
        <tissue evidence="7">Whole body</tissue>
    </source>
</reference>
<comment type="similarity">
    <text evidence="2">Belongs to the major royal jelly protein family.</text>
</comment>
<evidence type="ECO:0000256" key="3">
    <source>
        <dbReference type="ARBA" id="ARBA00022525"/>
    </source>
</evidence>
<feature type="signal peptide" evidence="6">
    <location>
        <begin position="1"/>
        <end position="21"/>
    </location>
</feature>
<dbReference type="EMBL" id="KQ977532">
    <property type="protein sequence ID" value="KYN02083.1"/>
    <property type="molecule type" value="Genomic_DNA"/>
</dbReference>
<keyword evidence="8" id="KW-1185">Reference proteome</keyword>
<proteinExistence type="inferred from homology"/>
<evidence type="ECO:0000313" key="7">
    <source>
        <dbReference type="EMBL" id="KYN02083.1"/>
    </source>
</evidence>
<evidence type="ECO:0000256" key="2">
    <source>
        <dbReference type="ARBA" id="ARBA00009127"/>
    </source>
</evidence>